<feature type="domain" description="KIB1-4 beta-propeller" evidence="1">
    <location>
        <begin position="126"/>
        <end position="242"/>
    </location>
</feature>
<dbReference type="Proteomes" id="UP001280121">
    <property type="component" value="Unassembled WGS sequence"/>
</dbReference>
<keyword evidence="3" id="KW-1185">Reference proteome</keyword>
<evidence type="ECO:0000259" key="1">
    <source>
        <dbReference type="Pfam" id="PF03478"/>
    </source>
</evidence>
<dbReference type="AlphaFoldDB" id="A0AAD9XBG6"/>
<dbReference type="EMBL" id="JANJYI010000003">
    <property type="protein sequence ID" value="KAK2656446.1"/>
    <property type="molecule type" value="Genomic_DNA"/>
</dbReference>
<gene>
    <name evidence="2" type="ORF">Ddye_009498</name>
</gene>
<evidence type="ECO:0000313" key="2">
    <source>
        <dbReference type="EMBL" id="KAK2656446.1"/>
    </source>
</evidence>
<dbReference type="PANTHER" id="PTHR44259">
    <property type="entry name" value="OS07G0183000 PROTEIN-RELATED"/>
    <property type="match status" value="1"/>
</dbReference>
<accession>A0AAD9XBG6</accession>
<protein>
    <recommendedName>
        <fullName evidence="1">KIB1-4 beta-propeller domain-containing protein</fullName>
    </recommendedName>
</protein>
<dbReference type="InterPro" id="IPR050942">
    <property type="entry name" value="F-box_BR-signaling"/>
</dbReference>
<comment type="caution">
    <text evidence="2">The sequence shown here is derived from an EMBL/GenBank/DDBJ whole genome shotgun (WGS) entry which is preliminary data.</text>
</comment>
<dbReference type="Pfam" id="PF03478">
    <property type="entry name" value="Beta-prop_KIB1-4"/>
    <property type="match status" value="1"/>
</dbReference>
<name>A0AAD9XBG6_9ROSI</name>
<dbReference type="InterPro" id="IPR005174">
    <property type="entry name" value="KIB1-4_b-propeller"/>
</dbReference>
<proteinExistence type="predicted"/>
<sequence length="271" mass="30581">MAFCSQSLHAFYNNQLAKIMAIFKGSWCELEFDSEASVKWIKEGNHRDFELGASIFLKQLLQNVKKKKKEVENDDDGDQQQKIIDYYHISCWDELPVEIMEMIVVHLNSVADSVVSARLYDNNLRFFDLSAGSIYNMSLSKNLQGGLCCGSSKGWLAMAIDKEFDPILVLFNPISSVQLRLPPVKTIPSLRNFFQMNEDCGGIFNITQFFNKIEVSSSSCSNCVVAATCFVHNLDSDFAAINMKVGDDVDDVDVVVVRVIPLVYQFYCSEV</sequence>
<evidence type="ECO:0000313" key="3">
    <source>
        <dbReference type="Proteomes" id="UP001280121"/>
    </source>
</evidence>
<dbReference type="PANTHER" id="PTHR44259:SF87">
    <property type="entry name" value="F-BOX DOMAIN-CONTAINING PROTEIN"/>
    <property type="match status" value="1"/>
</dbReference>
<organism evidence="2 3">
    <name type="scientific">Dipteronia dyeriana</name>
    <dbReference type="NCBI Taxonomy" id="168575"/>
    <lineage>
        <taxon>Eukaryota</taxon>
        <taxon>Viridiplantae</taxon>
        <taxon>Streptophyta</taxon>
        <taxon>Embryophyta</taxon>
        <taxon>Tracheophyta</taxon>
        <taxon>Spermatophyta</taxon>
        <taxon>Magnoliopsida</taxon>
        <taxon>eudicotyledons</taxon>
        <taxon>Gunneridae</taxon>
        <taxon>Pentapetalae</taxon>
        <taxon>rosids</taxon>
        <taxon>malvids</taxon>
        <taxon>Sapindales</taxon>
        <taxon>Sapindaceae</taxon>
        <taxon>Hippocastanoideae</taxon>
        <taxon>Acereae</taxon>
        <taxon>Dipteronia</taxon>
    </lineage>
</organism>
<reference evidence="2" key="1">
    <citation type="journal article" date="2023" name="Plant J.">
        <title>Genome sequences and population genomics provide insights into the demographic history, inbreeding, and mutation load of two 'living fossil' tree species of Dipteronia.</title>
        <authorList>
            <person name="Feng Y."/>
            <person name="Comes H.P."/>
            <person name="Chen J."/>
            <person name="Zhu S."/>
            <person name="Lu R."/>
            <person name="Zhang X."/>
            <person name="Li P."/>
            <person name="Qiu J."/>
            <person name="Olsen K.M."/>
            <person name="Qiu Y."/>
        </authorList>
    </citation>
    <scope>NUCLEOTIDE SEQUENCE</scope>
    <source>
        <strain evidence="2">KIB01</strain>
    </source>
</reference>